<sequence length="315" mass="33877">MVARIAQLEYSTYGHIHTVGDKVFEGLKEAGVQVDRFRIEETLPKEVLAKMGAPENLRADLPVFEASKLPEYDGIIFGFPTRYVMIATRIFHLTISSRYGRTPAQVSALFDRTGGIWAKGELVGKFASVFVSTASQHGGQETTALTTYPFFAHHGMNIVNFGYQHPAMFGLDEVVGSSAYGAGTLAAGDGSRQPSEAELSIAHAHGKHFGMVLKDCSVVATHKLGSEKLAAKLAAEKNGEPAAAAGTEGATKSAEETQEAPKEESADKQAEQDKPAEEAPAEKKEDAKDGAPAEENVKQKKGTFKKIKNRISKIL</sequence>
<dbReference type="GO" id="GO:0016020">
    <property type="term" value="C:membrane"/>
    <property type="evidence" value="ECO:0007669"/>
    <property type="project" value="TreeGrafter"/>
</dbReference>
<organism evidence="4 7">
    <name type="scientific">Wallemia mellicola</name>
    <dbReference type="NCBI Taxonomy" id="1708541"/>
    <lineage>
        <taxon>Eukaryota</taxon>
        <taxon>Fungi</taxon>
        <taxon>Dikarya</taxon>
        <taxon>Basidiomycota</taxon>
        <taxon>Wallemiomycotina</taxon>
        <taxon>Wallemiomycetes</taxon>
        <taxon>Wallemiales</taxon>
        <taxon>Wallemiaceae</taxon>
        <taxon>Wallemia</taxon>
    </lineage>
</organism>
<evidence type="ECO:0000313" key="5">
    <source>
        <dbReference type="EMBL" id="TIC69462.1"/>
    </source>
</evidence>
<feature type="compositionally biased region" description="Basic residues" evidence="2">
    <location>
        <begin position="299"/>
        <end position="315"/>
    </location>
</feature>
<dbReference type="PANTHER" id="PTHR30546:SF23">
    <property type="entry name" value="FLAVOPROTEIN-LIKE PROTEIN YCP4-RELATED"/>
    <property type="match status" value="1"/>
</dbReference>
<dbReference type="EMBL" id="SPRW01000006">
    <property type="protein sequence ID" value="TIC69462.1"/>
    <property type="molecule type" value="Genomic_DNA"/>
</dbReference>
<feature type="region of interest" description="Disordered" evidence="2">
    <location>
        <begin position="240"/>
        <end position="315"/>
    </location>
</feature>
<evidence type="ECO:0000313" key="4">
    <source>
        <dbReference type="EMBL" id="TIB81223.1"/>
    </source>
</evidence>
<name>A0A4T0MPX5_9BASI</name>
<dbReference type="EMBL" id="SPRC01000009">
    <property type="protein sequence ID" value="TIB81223.1"/>
    <property type="molecule type" value="Genomic_DNA"/>
</dbReference>
<evidence type="ECO:0000313" key="6">
    <source>
        <dbReference type="Proteomes" id="UP000309601"/>
    </source>
</evidence>
<reference evidence="6 7" key="1">
    <citation type="submission" date="2019-03" db="EMBL/GenBank/DDBJ databases">
        <title>Sequencing 25 genomes of Wallemia mellicola.</title>
        <authorList>
            <person name="Gostincar C."/>
        </authorList>
    </citation>
    <scope>NUCLEOTIDE SEQUENCE [LARGE SCALE GENOMIC DNA]</scope>
    <source>
        <strain evidence="5 6">EXF-1274</strain>
        <strain evidence="4 7">EXF-6152</strain>
    </source>
</reference>
<dbReference type="Gene3D" id="3.40.50.360">
    <property type="match status" value="1"/>
</dbReference>
<comment type="caution">
    <text evidence="4">The sequence shown here is derived from an EMBL/GenBank/DDBJ whole genome shotgun (WGS) entry which is preliminary data.</text>
</comment>
<dbReference type="InterPro" id="IPR029039">
    <property type="entry name" value="Flavoprotein-like_sf"/>
</dbReference>
<gene>
    <name evidence="5" type="ORF">E3Q02_00938</name>
    <name evidence="4" type="ORF">E3Q22_01310</name>
</gene>
<dbReference type="Proteomes" id="UP000309601">
    <property type="component" value="Unassembled WGS sequence"/>
</dbReference>
<feature type="domain" description="Flavodoxin-like" evidence="3">
    <location>
        <begin position="5"/>
        <end position="209"/>
    </location>
</feature>
<dbReference type="PANTHER" id="PTHR30546">
    <property type="entry name" value="FLAVODOXIN-RELATED PROTEIN WRBA-RELATED"/>
    <property type="match status" value="1"/>
</dbReference>
<proteinExistence type="inferred from homology"/>
<dbReference type="GO" id="GO:0010181">
    <property type="term" value="F:FMN binding"/>
    <property type="evidence" value="ECO:0007669"/>
    <property type="project" value="InterPro"/>
</dbReference>
<feature type="compositionally biased region" description="Low complexity" evidence="2">
    <location>
        <begin position="240"/>
        <end position="252"/>
    </location>
</feature>
<comment type="similarity">
    <text evidence="1">Belongs to the WrbA family.</text>
</comment>
<dbReference type="AlphaFoldDB" id="A0A4T0MPX5"/>
<dbReference type="GO" id="GO:0003955">
    <property type="term" value="F:NAD(P)H dehydrogenase (quinone) activity"/>
    <property type="evidence" value="ECO:0007669"/>
    <property type="project" value="InterPro"/>
</dbReference>
<dbReference type="InterPro" id="IPR010089">
    <property type="entry name" value="Flavoprotein_WrbA-like"/>
</dbReference>
<evidence type="ECO:0000256" key="2">
    <source>
        <dbReference type="SAM" id="MobiDB-lite"/>
    </source>
</evidence>
<evidence type="ECO:0000256" key="1">
    <source>
        <dbReference type="ARBA" id="ARBA00006961"/>
    </source>
</evidence>
<evidence type="ECO:0000313" key="7">
    <source>
        <dbReference type="Proteomes" id="UP000310685"/>
    </source>
</evidence>
<evidence type="ECO:0000259" key="3">
    <source>
        <dbReference type="PROSITE" id="PS50902"/>
    </source>
</evidence>
<accession>A0A4T0MPX5</accession>
<protein>
    <submittedName>
        <fullName evidence="4 5">NADH-quinone oxidoreductase</fullName>
    </submittedName>
</protein>
<dbReference type="PROSITE" id="PS50902">
    <property type="entry name" value="FLAVODOXIN_LIKE"/>
    <property type="match status" value="1"/>
</dbReference>
<dbReference type="SUPFAM" id="SSF52218">
    <property type="entry name" value="Flavoproteins"/>
    <property type="match status" value="1"/>
</dbReference>
<feature type="compositionally biased region" description="Basic and acidic residues" evidence="2">
    <location>
        <begin position="253"/>
        <end position="298"/>
    </location>
</feature>
<dbReference type="NCBIfam" id="TIGR01755">
    <property type="entry name" value="flav_wrbA"/>
    <property type="match status" value="1"/>
</dbReference>
<dbReference type="InterPro" id="IPR008254">
    <property type="entry name" value="Flavodoxin/NO_synth"/>
</dbReference>
<dbReference type="Proteomes" id="UP000310685">
    <property type="component" value="Unassembled WGS sequence"/>
</dbReference>